<evidence type="ECO:0008006" key="4">
    <source>
        <dbReference type="Google" id="ProtNLM"/>
    </source>
</evidence>
<sequence length="575" mass="66487">MVAPRSRSPRRIVRASADRIYFKNGKGRRKNRLTISCIVVVICVMVLVINVRVLSSIHGISKSFIDESPEQLKHHVKTPETFTKRNEIKEMTKNDDADNENHNYGLRSDEMDVTKAPSRAPTSTIGESFPTEILRYFELPDPKFQDSIFIRRTKLPMRPSSHFSKVYTFDDLNNKNSTGASKNLSSLLIPKQCFERCCYEKVAISMDHEENRLKSTVDGLDVAEVLMHGHIVPNHLKFPNAIDLDEDILPCLQTGTIIHADSYGTLLDKFFEKYRPNITKPYVFIASETDGPQPDVNYRSRITEDPLLLHWYGNNPQFLNEAPTDIEKKNFTAFPLGLSKYHPQMPHLDYYLSKTNYTNPFSETMKHRWTDSILFRNASLQDLVFVNFAINPNKLHRFEPYRMICGDEVFEANGTNEEINQRVSCSVSGSSVPKHLQSSHSMHATYSAASQFLFGLSPPGNGNDCHRTYEFWFLGLIPIIKRTGFTEDKGANMFQDLPVIELDHFNYNQTELLKILQDYIRSDKFRYADFDKGWKRLFLGYWRQKILSDAGREKDLVKDEYGKKYFLSWKYSKVV</sequence>
<evidence type="ECO:0000256" key="1">
    <source>
        <dbReference type="SAM" id="Phobius"/>
    </source>
</evidence>
<comment type="caution">
    <text evidence="2">The sequence shown here is derived from an EMBL/GenBank/DDBJ whole genome shotgun (WGS) entry which is preliminary data.</text>
</comment>
<evidence type="ECO:0000313" key="2">
    <source>
        <dbReference type="EMBL" id="GFH47951.1"/>
    </source>
</evidence>
<keyword evidence="1" id="KW-1133">Transmembrane helix</keyword>
<name>A0AAD3CL56_9STRA</name>
<proteinExistence type="predicted"/>
<reference evidence="2 3" key="1">
    <citation type="journal article" date="2021" name="Sci. Rep.">
        <title>The genome of the diatom Chaetoceros tenuissimus carries an ancient integrated fragment of an extant virus.</title>
        <authorList>
            <person name="Hongo Y."/>
            <person name="Kimura K."/>
            <person name="Takaki Y."/>
            <person name="Yoshida Y."/>
            <person name="Baba S."/>
            <person name="Kobayashi G."/>
            <person name="Nagasaki K."/>
            <person name="Hano T."/>
            <person name="Tomaru Y."/>
        </authorList>
    </citation>
    <scope>NUCLEOTIDE SEQUENCE [LARGE SCALE GENOMIC DNA]</scope>
    <source>
        <strain evidence="2 3">NIES-3715</strain>
    </source>
</reference>
<evidence type="ECO:0000313" key="3">
    <source>
        <dbReference type="Proteomes" id="UP001054902"/>
    </source>
</evidence>
<gene>
    <name evidence="2" type="ORF">CTEN210_04427</name>
</gene>
<organism evidence="2 3">
    <name type="scientific">Chaetoceros tenuissimus</name>
    <dbReference type="NCBI Taxonomy" id="426638"/>
    <lineage>
        <taxon>Eukaryota</taxon>
        <taxon>Sar</taxon>
        <taxon>Stramenopiles</taxon>
        <taxon>Ochrophyta</taxon>
        <taxon>Bacillariophyta</taxon>
        <taxon>Coscinodiscophyceae</taxon>
        <taxon>Chaetocerotophycidae</taxon>
        <taxon>Chaetocerotales</taxon>
        <taxon>Chaetocerotaceae</taxon>
        <taxon>Chaetoceros</taxon>
    </lineage>
</organism>
<dbReference type="Proteomes" id="UP001054902">
    <property type="component" value="Unassembled WGS sequence"/>
</dbReference>
<feature type="transmembrane region" description="Helical" evidence="1">
    <location>
        <begin position="33"/>
        <end position="54"/>
    </location>
</feature>
<protein>
    <recommendedName>
        <fullName evidence="4">Exostosin GT47 domain-containing protein</fullName>
    </recommendedName>
</protein>
<keyword evidence="3" id="KW-1185">Reference proteome</keyword>
<dbReference type="AlphaFoldDB" id="A0AAD3CL56"/>
<dbReference type="EMBL" id="BLLK01000025">
    <property type="protein sequence ID" value="GFH47951.1"/>
    <property type="molecule type" value="Genomic_DNA"/>
</dbReference>
<keyword evidence="1" id="KW-0812">Transmembrane</keyword>
<accession>A0AAD3CL56</accession>
<keyword evidence="1" id="KW-0472">Membrane</keyword>